<organism evidence="1 2">
    <name type="scientific">Gymnopilus dilepis</name>
    <dbReference type="NCBI Taxonomy" id="231916"/>
    <lineage>
        <taxon>Eukaryota</taxon>
        <taxon>Fungi</taxon>
        <taxon>Dikarya</taxon>
        <taxon>Basidiomycota</taxon>
        <taxon>Agaricomycotina</taxon>
        <taxon>Agaricomycetes</taxon>
        <taxon>Agaricomycetidae</taxon>
        <taxon>Agaricales</taxon>
        <taxon>Agaricineae</taxon>
        <taxon>Hymenogastraceae</taxon>
        <taxon>Gymnopilus</taxon>
    </lineage>
</organism>
<name>A0A409YR40_9AGAR</name>
<keyword evidence="2" id="KW-1185">Reference proteome</keyword>
<reference evidence="1 2" key="1">
    <citation type="journal article" date="2018" name="Evol. Lett.">
        <title>Horizontal gene cluster transfer increased hallucinogenic mushroom diversity.</title>
        <authorList>
            <person name="Reynolds H.T."/>
            <person name="Vijayakumar V."/>
            <person name="Gluck-Thaler E."/>
            <person name="Korotkin H.B."/>
            <person name="Matheny P.B."/>
            <person name="Slot J.C."/>
        </authorList>
    </citation>
    <scope>NUCLEOTIDE SEQUENCE [LARGE SCALE GENOMIC DNA]</scope>
    <source>
        <strain evidence="1 2">SRW20</strain>
    </source>
</reference>
<dbReference type="Proteomes" id="UP000284706">
    <property type="component" value="Unassembled WGS sequence"/>
</dbReference>
<sequence length="169" mass="20058">MYEDHSLWESFPDVRCLKIIFERRESREVADEVLGNLMSSVLRKWPKQLNLRSLIIEFAFDDPWKEAFILNLQKQRQWLLDVVSAQFPALHSCRFDMAFWWRYDLVKEKRHPEANPEFCGTLLEFLKAADYKEGDCEGFLENLVNASVDFTWKELLLPLGKFTENYSAV</sequence>
<gene>
    <name evidence="1" type="ORF">CVT26_009073</name>
</gene>
<dbReference type="InParanoid" id="A0A409YR40"/>
<evidence type="ECO:0000313" key="2">
    <source>
        <dbReference type="Proteomes" id="UP000284706"/>
    </source>
</evidence>
<accession>A0A409YR40</accession>
<dbReference type="AlphaFoldDB" id="A0A409YR40"/>
<comment type="caution">
    <text evidence="1">The sequence shown here is derived from an EMBL/GenBank/DDBJ whole genome shotgun (WGS) entry which is preliminary data.</text>
</comment>
<proteinExistence type="predicted"/>
<evidence type="ECO:0000313" key="1">
    <source>
        <dbReference type="EMBL" id="PPR05477.1"/>
    </source>
</evidence>
<protein>
    <submittedName>
        <fullName evidence="1">Uncharacterized protein</fullName>
    </submittedName>
</protein>
<dbReference type="EMBL" id="NHYE01000474">
    <property type="protein sequence ID" value="PPR05477.1"/>
    <property type="molecule type" value="Genomic_DNA"/>
</dbReference>